<sequence length="53" mass="6034">MKEIVSEENIIDLTKCIKASDILGLIYTIKKENIGTKDIPIYVNTFYLNIGDE</sequence>
<name>A0ABU7UHL6_9CLOT</name>
<evidence type="ECO:0000313" key="2">
    <source>
        <dbReference type="Proteomes" id="UP001498469"/>
    </source>
</evidence>
<organism evidence="1 2">
    <name type="scientific">Clostridium frigoriphilum</name>
    <dbReference type="NCBI Taxonomy" id="443253"/>
    <lineage>
        <taxon>Bacteria</taxon>
        <taxon>Bacillati</taxon>
        <taxon>Bacillota</taxon>
        <taxon>Clostridia</taxon>
        <taxon>Eubacteriales</taxon>
        <taxon>Clostridiaceae</taxon>
        <taxon>Clostridium</taxon>
    </lineage>
</organism>
<comment type="caution">
    <text evidence="1">The sequence shown here is derived from an EMBL/GenBank/DDBJ whole genome shotgun (WGS) entry which is preliminary data.</text>
</comment>
<proteinExistence type="predicted"/>
<dbReference type="RefSeq" id="WP_216247525.1">
    <property type="nucleotide sequence ID" value="NZ_JAZHFS010000001.1"/>
</dbReference>
<dbReference type="EMBL" id="JAZHFS010000001">
    <property type="protein sequence ID" value="MEF2110895.1"/>
    <property type="molecule type" value="Genomic_DNA"/>
</dbReference>
<reference evidence="1 2" key="1">
    <citation type="submission" date="2023-11" db="EMBL/GenBank/DDBJ databases">
        <title>Draft genome sequence of a psychrophilic Clostridium strain from permafrost water brine.</title>
        <authorList>
            <person name="Shcherbakova V.A."/>
            <person name="Trubitsyn V.E."/>
            <person name="Zakharyuk A.G."/>
        </authorList>
    </citation>
    <scope>NUCLEOTIDE SEQUENCE [LARGE SCALE GENOMIC DNA]</scope>
    <source>
        <strain evidence="1 2">14F</strain>
    </source>
</reference>
<evidence type="ECO:0000313" key="1">
    <source>
        <dbReference type="EMBL" id="MEF2110895.1"/>
    </source>
</evidence>
<protein>
    <submittedName>
        <fullName evidence="1">Uncharacterized protein</fullName>
    </submittedName>
</protein>
<keyword evidence="2" id="KW-1185">Reference proteome</keyword>
<dbReference type="Proteomes" id="UP001498469">
    <property type="component" value="Unassembled WGS sequence"/>
</dbReference>
<gene>
    <name evidence="1" type="ORF">SJI18_01075</name>
</gene>
<accession>A0ABU7UHL6</accession>